<evidence type="ECO:0000256" key="4">
    <source>
        <dbReference type="ARBA" id="ARBA00022980"/>
    </source>
</evidence>
<keyword evidence="5 6" id="KW-0687">Ribonucleoprotein</keyword>
<evidence type="ECO:0000313" key="9">
    <source>
        <dbReference type="EMBL" id="OGG01195.1"/>
    </source>
</evidence>
<feature type="region of interest" description="Disordered" evidence="8">
    <location>
        <begin position="114"/>
        <end position="230"/>
    </location>
</feature>
<dbReference type="InterPro" id="IPR001787">
    <property type="entry name" value="Ribosomal_bL21"/>
</dbReference>
<feature type="compositionally biased region" description="Low complexity" evidence="8">
    <location>
        <begin position="119"/>
        <end position="139"/>
    </location>
</feature>
<dbReference type="GO" id="GO:0006412">
    <property type="term" value="P:translation"/>
    <property type="evidence" value="ECO:0007669"/>
    <property type="project" value="UniProtKB-UniRule"/>
</dbReference>
<evidence type="ECO:0000256" key="2">
    <source>
        <dbReference type="ARBA" id="ARBA00022730"/>
    </source>
</evidence>
<comment type="similarity">
    <text evidence="1 6 7">Belongs to the bacterial ribosomal protein bL21 family.</text>
</comment>
<dbReference type="EMBL" id="MFIX01000220">
    <property type="protein sequence ID" value="OGG01195.1"/>
    <property type="molecule type" value="Genomic_DNA"/>
</dbReference>
<dbReference type="AlphaFoldDB" id="A0A1F5YM24"/>
<dbReference type="Proteomes" id="UP000179129">
    <property type="component" value="Unassembled WGS sequence"/>
</dbReference>
<proteinExistence type="inferred from homology"/>
<protein>
    <recommendedName>
        <fullName evidence="6">Large ribosomal subunit protein bL21</fullName>
    </recommendedName>
</protein>
<organism evidence="9 10">
    <name type="scientific">Candidatus Glassbacteria bacterium RIFCSPLOWO2_12_FULL_58_11</name>
    <dbReference type="NCBI Taxonomy" id="1817867"/>
    <lineage>
        <taxon>Bacteria</taxon>
        <taxon>Candidatus Glassiibacteriota</taxon>
    </lineage>
</organism>
<dbReference type="GO" id="GO:0005737">
    <property type="term" value="C:cytoplasm"/>
    <property type="evidence" value="ECO:0007669"/>
    <property type="project" value="UniProtKB-ARBA"/>
</dbReference>
<dbReference type="STRING" id="1817867.A3F83_14580"/>
<evidence type="ECO:0000256" key="3">
    <source>
        <dbReference type="ARBA" id="ARBA00022884"/>
    </source>
</evidence>
<comment type="caution">
    <text evidence="9">The sequence shown here is derived from an EMBL/GenBank/DDBJ whole genome shotgun (WGS) entry which is preliminary data.</text>
</comment>
<dbReference type="HAMAP" id="MF_01363">
    <property type="entry name" value="Ribosomal_bL21"/>
    <property type="match status" value="1"/>
</dbReference>
<gene>
    <name evidence="6" type="primary">rplU</name>
    <name evidence="9" type="ORF">A3F83_14580</name>
</gene>
<dbReference type="InterPro" id="IPR018258">
    <property type="entry name" value="Ribosomal_bL21_CS"/>
</dbReference>
<dbReference type="Pfam" id="PF00829">
    <property type="entry name" value="Ribosomal_L21p"/>
    <property type="match status" value="1"/>
</dbReference>
<evidence type="ECO:0000256" key="6">
    <source>
        <dbReference type="HAMAP-Rule" id="MF_01363"/>
    </source>
</evidence>
<feature type="compositionally biased region" description="Basic and acidic residues" evidence="8">
    <location>
        <begin position="157"/>
        <end position="171"/>
    </location>
</feature>
<feature type="compositionally biased region" description="Basic and acidic residues" evidence="8">
    <location>
        <begin position="201"/>
        <end position="210"/>
    </location>
</feature>
<evidence type="ECO:0000256" key="5">
    <source>
        <dbReference type="ARBA" id="ARBA00023274"/>
    </source>
</evidence>
<dbReference type="InterPro" id="IPR036164">
    <property type="entry name" value="bL21-like_sf"/>
</dbReference>
<evidence type="ECO:0000256" key="7">
    <source>
        <dbReference type="RuleBase" id="RU000562"/>
    </source>
</evidence>
<name>A0A1F5YM24_9BACT</name>
<dbReference type="GO" id="GO:0003735">
    <property type="term" value="F:structural constituent of ribosome"/>
    <property type="evidence" value="ECO:0007669"/>
    <property type="project" value="InterPro"/>
</dbReference>
<accession>A0A1F5YM24</accession>
<dbReference type="NCBIfam" id="TIGR00061">
    <property type="entry name" value="L21"/>
    <property type="match status" value="1"/>
</dbReference>
<evidence type="ECO:0000256" key="8">
    <source>
        <dbReference type="SAM" id="MobiDB-lite"/>
    </source>
</evidence>
<keyword evidence="2 6" id="KW-0699">rRNA-binding</keyword>
<dbReference type="GO" id="GO:0005840">
    <property type="term" value="C:ribosome"/>
    <property type="evidence" value="ECO:0007669"/>
    <property type="project" value="UniProtKB-KW"/>
</dbReference>
<dbReference type="PANTHER" id="PTHR21349">
    <property type="entry name" value="50S RIBOSOMAL PROTEIN L21"/>
    <property type="match status" value="1"/>
</dbReference>
<dbReference type="GO" id="GO:0019843">
    <property type="term" value="F:rRNA binding"/>
    <property type="evidence" value="ECO:0007669"/>
    <property type="project" value="UniProtKB-UniRule"/>
</dbReference>
<evidence type="ECO:0000256" key="1">
    <source>
        <dbReference type="ARBA" id="ARBA00008563"/>
    </source>
</evidence>
<feature type="compositionally biased region" description="Basic and acidic residues" evidence="8">
    <location>
        <begin position="221"/>
        <end position="230"/>
    </location>
</feature>
<dbReference type="InterPro" id="IPR028909">
    <property type="entry name" value="bL21-like"/>
</dbReference>
<comment type="subunit">
    <text evidence="6">Part of the 50S ribosomal subunit. Contacts protein L20.</text>
</comment>
<keyword evidence="4 6" id="KW-0689">Ribosomal protein</keyword>
<dbReference type="SUPFAM" id="SSF141091">
    <property type="entry name" value="L21p-like"/>
    <property type="match status" value="1"/>
</dbReference>
<dbReference type="PANTHER" id="PTHR21349:SF0">
    <property type="entry name" value="LARGE RIBOSOMAL SUBUNIT PROTEIN BL21M"/>
    <property type="match status" value="1"/>
</dbReference>
<evidence type="ECO:0000313" key="10">
    <source>
        <dbReference type="Proteomes" id="UP000179129"/>
    </source>
</evidence>
<dbReference type="GO" id="GO:1990904">
    <property type="term" value="C:ribonucleoprotein complex"/>
    <property type="evidence" value="ECO:0007669"/>
    <property type="project" value="UniProtKB-KW"/>
</dbReference>
<keyword evidence="3 6" id="KW-0694">RNA-binding</keyword>
<reference evidence="9 10" key="1">
    <citation type="journal article" date="2016" name="Nat. Commun.">
        <title>Thousands of microbial genomes shed light on interconnected biogeochemical processes in an aquifer system.</title>
        <authorList>
            <person name="Anantharaman K."/>
            <person name="Brown C.T."/>
            <person name="Hug L.A."/>
            <person name="Sharon I."/>
            <person name="Castelle C.J."/>
            <person name="Probst A.J."/>
            <person name="Thomas B.C."/>
            <person name="Singh A."/>
            <person name="Wilkins M.J."/>
            <person name="Karaoz U."/>
            <person name="Brodie E.L."/>
            <person name="Williams K.H."/>
            <person name="Hubbard S.S."/>
            <person name="Banfield J.F."/>
        </authorList>
    </citation>
    <scope>NUCLEOTIDE SEQUENCE [LARGE SCALE GENOMIC DNA]</scope>
</reference>
<sequence>MYAIAKCGGKQFRLEPRAMVRVPVLETPVGGKVRIEEILFLSDGSKVEIGRPLVEGAYAEAVVVRHGRHRKVRIIKYKRRKGYRRTIGHRQWFTELEIGEIVLGGKKKAAAPAKEKEAAPVAAPEALEAGKPAQAVPEPAAEPKRKRAVKAEAAPKSAKESAEKAKAEAKPKRTVKAPAKGKAATEKPAAKPAAKAGAKKKASDKSEGAGKRPVAARKRKAEKEEPKKES</sequence>
<dbReference type="PROSITE" id="PS01169">
    <property type="entry name" value="RIBOSOMAL_L21"/>
    <property type="match status" value="1"/>
</dbReference>
<comment type="function">
    <text evidence="6 7">This protein binds to 23S rRNA in the presence of protein L20.</text>
</comment>